<reference evidence="2" key="1">
    <citation type="submission" date="2015-12" db="EMBL/GenBank/DDBJ databases">
        <authorList>
            <person name="Lauer A."/>
            <person name="Humrighouse B."/>
            <person name="Loparev V."/>
            <person name="Shewmaker P.L."/>
            <person name="Whitney A.M."/>
            <person name="McLaughlin R.W."/>
        </authorList>
    </citation>
    <scope>NUCLEOTIDE SEQUENCE [LARGE SCALE GENOMIC DNA]</scope>
    <source>
        <strain evidence="2">LMG 26678</strain>
    </source>
</reference>
<dbReference type="AlphaFoldDB" id="A0A0U2VUU2"/>
<name>A0A0U2VUU2_9ENTE</name>
<keyword evidence="2" id="KW-1185">Reference proteome</keyword>
<sequence>MTESDVFVKGFQLFFSANKKVSVRKWSVITCSDCVFVLLEWLVVRFCLLLRCMAFGDTVKLLGGQVLFVISSATLYDD</sequence>
<accession>A0A0U2VUU2</accession>
<gene>
    <name evidence="1" type="ORF">ATZ35_07870</name>
</gene>
<organism evidence="1 2">
    <name type="scientific">Enterococcus rotai</name>
    <dbReference type="NCBI Taxonomy" id="118060"/>
    <lineage>
        <taxon>Bacteria</taxon>
        <taxon>Bacillati</taxon>
        <taxon>Bacillota</taxon>
        <taxon>Bacilli</taxon>
        <taxon>Lactobacillales</taxon>
        <taxon>Enterococcaceae</taxon>
        <taxon>Enterococcus</taxon>
    </lineage>
</organism>
<protein>
    <submittedName>
        <fullName evidence="1">Uncharacterized protein</fullName>
    </submittedName>
</protein>
<evidence type="ECO:0000313" key="1">
    <source>
        <dbReference type="EMBL" id="ALS37076.1"/>
    </source>
</evidence>
<dbReference type="Proteomes" id="UP000067523">
    <property type="component" value="Chromosome"/>
</dbReference>
<dbReference type="EMBL" id="CP013655">
    <property type="protein sequence ID" value="ALS37076.1"/>
    <property type="molecule type" value="Genomic_DNA"/>
</dbReference>
<proteinExistence type="predicted"/>
<dbReference type="KEGG" id="erx:ATZ35_07870"/>
<evidence type="ECO:0000313" key="2">
    <source>
        <dbReference type="Proteomes" id="UP000067523"/>
    </source>
</evidence>